<dbReference type="InterPro" id="IPR032710">
    <property type="entry name" value="NTF2-like_dom_sf"/>
</dbReference>
<reference evidence="14" key="2">
    <citation type="submission" date="2025-09" db="UniProtKB">
        <authorList>
            <consortium name="Ensembl"/>
        </authorList>
    </citation>
    <scope>IDENTIFICATION</scope>
</reference>
<dbReference type="FunFam" id="3.10.450.50:FF:000009">
    <property type="entry name" value="Calcium/calmodulin-dependent protein kinase type II"/>
    <property type="match status" value="1"/>
</dbReference>
<dbReference type="Pfam" id="PF08332">
    <property type="entry name" value="CaMKII_AD"/>
    <property type="match status" value="1"/>
</dbReference>
<dbReference type="GO" id="GO:0005524">
    <property type="term" value="F:ATP binding"/>
    <property type="evidence" value="ECO:0007669"/>
    <property type="project" value="UniProtKB-UniRule"/>
</dbReference>
<feature type="domain" description="Protein kinase" evidence="13">
    <location>
        <begin position="14"/>
        <end position="272"/>
    </location>
</feature>
<sequence length="501" mass="57242">AMASTTCTRFTDEYQLYEELGKGAFSVVRRCMKISTGQEYAAKIINTKKLSARDHQKLEREARICRLLKHPNIVRLHESISEEGVHYLIFDLVTGGELFEDIVAREYYSEADASHCIQQILESVNHCHLNGIVHRDLKPENLLLASKLKGAAVKLADFGLAIEVQGDQQAWFGFAGTPGYLSPEVLRKEPYGKPVDMWACGVILYILLVGYPPFWDEDQHRLYQQIKAGAYDFPSPEWDTVTPEAKDLINKMLTINPAKRITAAEALKHPWICQRSTVASMMHRQETVECLKKFNARRKLKFVCIFVLFQESSESANTTIEDEDIKGTVEPNTDFNFWSVSQLKDNDYSHLQFFTVFFPPSLPLCALARKQEIIKVTELLIEAINNGDFEAYTKISDPGLTSFEPEALGNLVEGTDFHRFYFENSLSKGHKPIHTILLNPHVHLIGEDAACIAYIRLTQYMDVNNMPRTMQSEETRVWHRRDGKWQNIHFHRSGSPTVPTK</sequence>
<evidence type="ECO:0000256" key="4">
    <source>
        <dbReference type="ARBA" id="ARBA00022553"/>
    </source>
</evidence>
<dbReference type="Gene3D" id="6.10.140.620">
    <property type="match status" value="1"/>
</dbReference>
<dbReference type="Proteomes" id="UP000694427">
    <property type="component" value="Unplaced"/>
</dbReference>
<dbReference type="GO" id="GO:0004683">
    <property type="term" value="F:calcium/calmodulin-dependent protein kinase activity"/>
    <property type="evidence" value="ECO:0007669"/>
    <property type="project" value="UniProtKB-EC"/>
</dbReference>
<dbReference type="PROSITE" id="PS00108">
    <property type="entry name" value="PROTEIN_KINASE_ST"/>
    <property type="match status" value="1"/>
</dbReference>
<evidence type="ECO:0000256" key="5">
    <source>
        <dbReference type="ARBA" id="ARBA00022679"/>
    </source>
</evidence>
<keyword evidence="9" id="KW-0112">Calmodulin-binding</keyword>
<dbReference type="InterPro" id="IPR008271">
    <property type="entry name" value="Ser/Thr_kinase_AS"/>
</dbReference>
<dbReference type="GO" id="GO:0030424">
    <property type="term" value="C:axon"/>
    <property type="evidence" value="ECO:0007669"/>
    <property type="project" value="UniProtKB-ARBA"/>
</dbReference>
<evidence type="ECO:0000256" key="2">
    <source>
        <dbReference type="ARBA" id="ARBA00012434"/>
    </source>
</evidence>
<keyword evidence="3" id="KW-0723">Serine/threonine-protein kinase</keyword>
<reference evidence="14" key="1">
    <citation type="submission" date="2025-08" db="UniProtKB">
        <authorList>
            <consortium name="Ensembl"/>
        </authorList>
    </citation>
    <scope>IDENTIFICATION</scope>
</reference>
<dbReference type="PROSITE" id="PS00107">
    <property type="entry name" value="PROTEIN_KINASE_ATP"/>
    <property type="match status" value="1"/>
</dbReference>
<name>A0A8C1PQY0_CYPCA</name>
<dbReference type="AlphaFoldDB" id="A0A8C1PQY0"/>
<dbReference type="Ensembl" id="ENSCCRT00010121152.1">
    <property type="protein sequence ID" value="ENSCCRP00010108877.1"/>
    <property type="gene ID" value="ENSCCRG00010047036.1"/>
</dbReference>
<dbReference type="Gene3D" id="3.10.450.50">
    <property type="match status" value="1"/>
</dbReference>
<comment type="catalytic activity">
    <reaction evidence="10">
        <text>L-threonyl-[protein] + ATP = O-phospho-L-threonyl-[protein] + ADP + H(+)</text>
        <dbReference type="Rhea" id="RHEA:46608"/>
        <dbReference type="Rhea" id="RHEA-COMP:11060"/>
        <dbReference type="Rhea" id="RHEA-COMP:11605"/>
        <dbReference type="ChEBI" id="CHEBI:15378"/>
        <dbReference type="ChEBI" id="CHEBI:30013"/>
        <dbReference type="ChEBI" id="CHEBI:30616"/>
        <dbReference type="ChEBI" id="CHEBI:61977"/>
        <dbReference type="ChEBI" id="CHEBI:456216"/>
        <dbReference type="EC" id="2.7.11.17"/>
    </reaction>
</comment>
<keyword evidence="7" id="KW-0418">Kinase</keyword>
<evidence type="ECO:0000256" key="1">
    <source>
        <dbReference type="ARBA" id="ARBA00005354"/>
    </source>
</evidence>
<dbReference type="GO" id="GO:0007154">
    <property type="term" value="P:cell communication"/>
    <property type="evidence" value="ECO:0007669"/>
    <property type="project" value="UniProtKB-ARBA"/>
</dbReference>
<keyword evidence="5" id="KW-0808">Transferase</keyword>
<dbReference type="GO" id="GO:0023052">
    <property type="term" value="P:signaling"/>
    <property type="evidence" value="ECO:0007669"/>
    <property type="project" value="UniProtKB-ARBA"/>
</dbReference>
<comment type="similarity">
    <text evidence="1">Belongs to the protein kinase superfamily. CAMK Ser/Thr protein kinase family. CaMK subfamily.</text>
</comment>
<dbReference type="FunFam" id="1.10.510.10:FF:000001">
    <property type="entry name" value="Calcium/calmodulin-dependent protein kinase type II subunit delta"/>
    <property type="match status" value="1"/>
</dbReference>
<dbReference type="SMART" id="SM00220">
    <property type="entry name" value="S_TKc"/>
    <property type="match status" value="1"/>
</dbReference>
<dbReference type="CDD" id="cd14086">
    <property type="entry name" value="STKc_CaMKII"/>
    <property type="match status" value="1"/>
</dbReference>
<evidence type="ECO:0000256" key="11">
    <source>
        <dbReference type="ARBA" id="ARBA00047430"/>
    </source>
</evidence>
<evidence type="ECO:0000256" key="8">
    <source>
        <dbReference type="ARBA" id="ARBA00022840"/>
    </source>
</evidence>
<proteinExistence type="inferred from homology"/>
<dbReference type="FunFam" id="3.30.200.20:FF:000002">
    <property type="entry name" value="Calcium/calmodulin-dependent protein kinase type II subunit delta isoform 2"/>
    <property type="match status" value="1"/>
</dbReference>
<protein>
    <recommendedName>
        <fullName evidence="2">calcium/calmodulin-dependent protein kinase</fullName>
        <ecNumber evidence="2">2.7.11.17</ecNumber>
    </recommendedName>
</protein>
<dbReference type="SUPFAM" id="SSF56112">
    <property type="entry name" value="Protein kinase-like (PK-like)"/>
    <property type="match status" value="1"/>
</dbReference>
<accession>A0A8C1PQY0</accession>
<dbReference type="Gene3D" id="3.30.200.20">
    <property type="entry name" value="Phosphorylase Kinase, domain 1"/>
    <property type="match status" value="1"/>
</dbReference>
<dbReference type="InterPro" id="IPR011009">
    <property type="entry name" value="Kinase-like_dom_sf"/>
</dbReference>
<dbReference type="GO" id="GO:0005516">
    <property type="term" value="F:calmodulin binding"/>
    <property type="evidence" value="ECO:0007669"/>
    <property type="project" value="UniProtKB-KW"/>
</dbReference>
<evidence type="ECO:0000256" key="7">
    <source>
        <dbReference type="ARBA" id="ARBA00022777"/>
    </source>
</evidence>
<dbReference type="InterPro" id="IPR017441">
    <property type="entry name" value="Protein_kinase_ATP_BS"/>
</dbReference>
<dbReference type="Gene3D" id="1.10.510.10">
    <property type="entry name" value="Transferase(Phosphotransferase) domain 1"/>
    <property type="match status" value="1"/>
</dbReference>
<dbReference type="GO" id="GO:0007613">
    <property type="term" value="P:memory"/>
    <property type="evidence" value="ECO:0007669"/>
    <property type="project" value="UniProtKB-ARBA"/>
</dbReference>
<evidence type="ECO:0000256" key="12">
    <source>
        <dbReference type="PROSITE-ProRule" id="PRU10141"/>
    </source>
</evidence>
<dbReference type="PROSITE" id="PS50011">
    <property type="entry name" value="PROTEIN_KINASE_DOM"/>
    <property type="match status" value="1"/>
</dbReference>
<organism evidence="14 15">
    <name type="scientific">Cyprinus carpio</name>
    <name type="common">Common carp</name>
    <dbReference type="NCBI Taxonomy" id="7962"/>
    <lineage>
        <taxon>Eukaryota</taxon>
        <taxon>Metazoa</taxon>
        <taxon>Chordata</taxon>
        <taxon>Craniata</taxon>
        <taxon>Vertebrata</taxon>
        <taxon>Euteleostomi</taxon>
        <taxon>Actinopterygii</taxon>
        <taxon>Neopterygii</taxon>
        <taxon>Teleostei</taxon>
        <taxon>Ostariophysi</taxon>
        <taxon>Cypriniformes</taxon>
        <taxon>Cyprinidae</taxon>
        <taxon>Cyprininae</taxon>
        <taxon>Cyprinus</taxon>
    </lineage>
</organism>
<evidence type="ECO:0000256" key="10">
    <source>
        <dbReference type="ARBA" id="ARBA00047307"/>
    </source>
</evidence>
<evidence type="ECO:0000256" key="9">
    <source>
        <dbReference type="ARBA" id="ARBA00022860"/>
    </source>
</evidence>
<keyword evidence="4" id="KW-0597">Phosphoprotein</keyword>
<dbReference type="EC" id="2.7.11.17" evidence="2"/>
<dbReference type="InterPro" id="IPR000719">
    <property type="entry name" value="Prot_kinase_dom"/>
</dbReference>
<dbReference type="Pfam" id="PF00069">
    <property type="entry name" value="Pkinase"/>
    <property type="match status" value="1"/>
</dbReference>
<dbReference type="GO" id="GO:0010468">
    <property type="term" value="P:regulation of gene expression"/>
    <property type="evidence" value="ECO:0007669"/>
    <property type="project" value="UniProtKB-ARBA"/>
</dbReference>
<evidence type="ECO:0000256" key="3">
    <source>
        <dbReference type="ARBA" id="ARBA00022527"/>
    </source>
</evidence>
<comment type="catalytic activity">
    <reaction evidence="11">
        <text>L-seryl-[protein] + ATP = O-phospho-L-seryl-[protein] + ADP + H(+)</text>
        <dbReference type="Rhea" id="RHEA:17989"/>
        <dbReference type="Rhea" id="RHEA-COMP:9863"/>
        <dbReference type="Rhea" id="RHEA-COMP:11604"/>
        <dbReference type="ChEBI" id="CHEBI:15378"/>
        <dbReference type="ChEBI" id="CHEBI:29999"/>
        <dbReference type="ChEBI" id="CHEBI:30616"/>
        <dbReference type="ChEBI" id="CHEBI:83421"/>
        <dbReference type="ChEBI" id="CHEBI:456216"/>
        <dbReference type="EC" id="2.7.11.17"/>
    </reaction>
</comment>
<evidence type="ECO:0000259" key="13">
    <source>
        <dbReference type="PROSITE" id="PS50011"/>
    </source>
</evidence>
<evidence type="ECO:0000313" key="14">
    <source>
        <dbReference type="Ensembl" id="ENSCCRP00010108877.1"/>
    </source>
</evidence>
<evidence type="ECO:0000313" key="15">
    <source>
        <dbReference type="Proteomes" id="UP000694427"/>
    </source>
</evidence>
<dbReference type="InterPro" id="IPR013543">
    <property type="entry name" value="Ca/CaM-dep_prot_kinase-assoc"/>
</dbReference>
<keyword evidence="15" id="KW-1185">Reference proteome</keyword>
<dbReference type="PANTHER" id="PTHR24347">
    <property type="entry name" value="SERINE/THREONINE-PROTEIN KINASE"/>
    <property type="match status" value="1"/>
</dbReference>
<keyword evidence="8 12" id="KW-0067">ATP-binding</keyword>
<evidence type="ECO:0000256" key="6">
    <source>
        <dbReference type="ARBA" id="ARBA00022741"/>
    </source>
</evidence>
<dbReference type="SUPFAM" id="SSF54427">
    <property type="entry name" value="NTF2-like"/>
    <property type="match status" value="1"/>
</dbReference>
<feature type="binding site" evidence="12">
    <location>
        <position position="43"/>
    </location>
    <ligand>
        <name>ATP</name>
        <dbReference type="ChEBI" id="CHEBI:30616"/>
    </ligand>
</feature>
<keyword evidence="6 12" id="KW-0547">Nucleotide-binding</keyword>